<dbReference type="Pfam" id="PF01569">
    <property type="entry name" value="PAP2"/>
    <property type="match status" value="1"/>
</dbReference>
<dbReference type="InterPro" id="IPR000326">
    <property type="entry name" value="PAP2/HPO"/>
</dbReference>
<evidence type="ECO:0000256" key="1">
    <source>
        <dbReference type="SAM" id="Phobius"/>
    </source>
</evidence>
<sequence>MKKKEILSVFLLFMFLSLFSQENEIVVKQDSVSLEKSKINYKQFIIPSALVIYGVVGLESHQLLDLNTEVREEIREHIDKKLTIDDFSQYAPLVSIYALDGLGIKSKHSFKDKAIITATSYLIMGAVVNTLKSTTVSERPDRTSNNSFPSGHTATAFMGAELLHQEYKDKSLWYSLSGYAVASATGFFRMYNNRHWFSDVAAGAGIGMLSTKIAYFLYPYINKLFFKENLTKTKISLLPYYGNKEVGFGLVSKF</sequence>
<keyword evidence="1" id="KW-0472">Membrane</keyword>
<dbReference type="Proteomes" id="UP001500141">
    <property type="component" value="Unassembled WGS sequence"/>
</dbReference>
<evidence type="ECO:0000259" key="2">
    <source>
        <dbReference type="SMART" id="SM00014"/>
    </source>
</evidence>
<evidence type="ECO:0000313" key="4">
    <source>
        <dbReference type="Proteomes" id="UP001500141"/>
    </source>
</evidence>
<reference evidence="4" key="1">
    <citation type="journal article" date="2019" name="Int. J. Syst. Evol. Microbiol.">
        <title>The Global Catalogue of Microorganisms (GCM) 10K type strain sequencing project: providing services to taxonomists for standard genome sequencing and annotation.</title>
        <authorList>
            <consortium name="The Broad Institute Genomics Platform"/>
            <consortium name="The Broad Institute Genome Sequencing Center for Infectious Disease"/>
            <person name="Wu L."/>
            <person name="Ma J."/>
        </authorList>
    </citation>
    <scope>NUCLEOTIDE SEQUENCE [LARGE SCALE GENOMIC DNA]</scope>
    <source>
        <strain evidence="4">JCM 18198</strain>
    </source>
</reference>
<dbReference type="SMART" id="SM00014">
    <property type="entry name" value="acidPPc"/>
    <property type="match status" value="1"/>
</dbReference>
<accession>A0ABP8ZYL0</accession>
<dbReference type="SUPFAM" id="SSF48317">
    <property type="entry name" value="Acid phosphatase/Vanadium-dependent haloperoxidase"/>
    <property type="match status" value="1"/>
</dbReference>
<dbReference type="CDD" id="cd03394">
    <property type="entry name" value="PAP2_like_5"/>
    <property type="match status" value="1"/>
</dbReference>
<protein>
    <recommendedName>
        <fullName evidence="2">Phosphatidic acid phosphatase type 2/haloperoxidase domain-containing protein</fullName>
    </recommendedName>
</protein>
<evidence type="ECO:0000313" key="3">
    <source>
        <dbReference type="EMBL" id="GAA4769840.1"/>
    </source>
</evidence>
<feature type="transmembrane region" description="Helical" evidence="1">
    <location>
        <begin position="171"/>
        <end position="188"/>
    </location>
</feature>
<dbReference type="Gene3D" id="1.20.144.10">
    <property type="entry name" value="Phosphatidic acid phosphatase type 2/haloperoxidase"/>
    <property type="match status" value="1"/>
</dbReference>
<organism evidence="3 4">
    <name type="scientific">Flavobacterium hankyongi</name>
    <dbReference type="NCBI Taxonomy" id="1176532"/>
    <lineage>
        <taxon>Bacteria</taxon>
        <taxon>Pseudomonadati</taxon>
        <taxon>Bacteroidota</taxon>
        <taxon>Flavobacteriia</taxon>
        <taxon>Flavobacteriales</taxon>
        <taxon>Flavobacteriaceae</taxon>
        <taxon>Flavobacterium</taxon>
    </lineage>
</organism>
<proteinExistence type="predicted"/>
<keyword evidence="1" id="KW-1133">Transmembrane helix</keyword>
<dbReference type="EMBL" id="BAABIP010000017">
    <property type="protein sequence ID" value="GAA4769840.1"/>
    <property type="molecule type" value="Genomic_DNA"/>
</dbReference>
<feature type="transmembrane region" description="Helical" evidence="1">
    <location>
        <begin position="200"/>
        <end position="221"/>
    </location>
</feature>
<feature type="domain" description="Phosphatidic acid phosphatase type 2/haloperoxidase" evidence="2">
    <location>
        <begin position="115"/>
        <end position="215"/>
    </location>
</feature>
<keyword evidence="1" id="KW-0812">Transmembrane</keyword>
<keyword evidence="4" id="KW-1185">Reference proteome</keyword>
<comment type="caution">
    <text evidence="3">The sequence shown here is derived from an EMBL/GenBank/DDBJ whole genome shotgun (WGS) entry which is preliminary data.</text>
</comment>
<dbReference type="InterPro" id="IPR036938">
    <property type="entry name" value="PAP2/HPO_sf"/>
</dbReference>
<name>A0ABP8ZYL0_9FLAO</name>
<gene>
    <name evidence="3" type="ORF">GCM10023230_19880</name>
</gene>
<dbReference type="RefSeq" id="WP_264542281.1">
    <property type="nucleotide sequence ID" value="NZ_BAABIP010000017.1"/>
</dbReference>